<dbReference type="EMBL" id="WQLW01000014">
    <property type="protein sequence ID" value="MVO10647.1"/>
    <property type="molecule type" value="Genomic_DNA"/>
</dbReference>
<feature type="chain" id="PRO_5026055152" evidence="1">
    <location>
        <begin position="19"/>
        <end position="154"/>
    </location>
</feature>
<dbReference type="Proteomes" id="UP000431264">
    <property type="component" value="Unassembled WGS sequence"/>
</dbReference>
<name>A0A6I4IUN7_9FLAO</name>
<protein>
    <submittedName>
        <fullName evidence="2">Uncharacterized protein</fullName>
    </submittedName>
</protein>
<dbReference type="AlphaFoldDB" id="A0A6I4IUN7"/>
<sequence>MRKIVLIFVLCMSFMTFAQEQINAPKILELKFEQEFKGATDVSWSLFYRGKFRDQLRYEVEFLKGNTKYLVSYDKEGNIRAIEKSIAINSLNETILAYLKRKYPTFNINEASIIKKDDGEEFYNIGVSDSKEFFVLVFTKAGDFLYLTSLGEKY</sequence>
<dbReference type="RefSeq" id="WP_140999073.1">
    <property type="nucleotide sequence ID" value="NZ_VDCZ01000014.1"/>
</dbReference>
<dbReference type="SUPFAM" id="SSF160574">
    <property type="entry name" value="BT0923-like"/>
    <property type="match status" value="1"/>
</dbReference>
<comment type="caution">
    <text evidence="2">The sequence shown here is derived from an EMBL/GenBank/DDBJ whole genome shotgun (WGS) entry which is preliminary data.</text>
</comment>
<evidence type="ECO:0000256" key="1">
    <source>
        <dbReference type="SAM" id="SignalP"/>
    </source>
</evidence>
<dbReference type="Gene3D" id="3.10.450.360">
    <property type="match status" value="1"/>
</dbReference>
<keyword evidence="3" id="KW-1185">Reference proteome</keyword>
<evidence type="ECO:0000313" key="2">
    <source>
        <dbReference type="EMBL" id="MVO10647.1"/>
    </source>
</evidence>
<keyword evidence="1" id="KW-0732">Signal</keyword>
<accession>A0A6I4IUN7</accession>
<feature type="signal peptide" evidence="1">
    <location>
        <begin position="1"/>
        <end position="18"/>
    </location>
</feature>
<dbReference type="OrthoDB" id="1364334at2"/>
<gene>
    <name evidence="2" type="ORF">GOQ30_15845</name>
</gene>
<organism evidence="2 3">
    <name type="scientific">Flavobacterium profundi</name>
    <dbReference type="NCBI Taxonomy" id="1774945"/>
    <lineage>
        <taxon>Bacteria</taxon>
        <taxon>Pseudomonadati</taxon>
        <taxon>Bacteroidota</taxon>
        <taxon>Flavobacteriia</taxon>
        <taxon>Flavobacteriales</taxon>
        <taxon>Flavobacteriaceae</taxon>
        <taxon>Flavobacterium</taxon>
    </lineage>
</organism>
<proteinExistence type="predicted"/>
<evidence type="ECO:0000313" key="3">
    <source>
        <dbReference type="Proteomes" id="UP000431264"/>
    </source>
</evidence>
<reference evidence="3" key="1">
    <citation type="submission" date="2019-05" db="EMBL/GenBank/DDBJ databases">
        <title>Flavobacterium profundi sp. nov., isolated from a deep-sea seamount.</title>
        <authorList>
            <person name="Zhang D.-C."/>
        </authorList>
    </citation>
    <scope>NUCLEOTIDE SEQUENCE [LARGE SCALE GENOMIC DNA]</scope>
    <source>
        <strain evidence="3">TP390</strain>
    </source>
</reference>